<dbReference type="NCBIfam" id="NF005682">
    <property type="entry name" value="PRK07480.1"/>
    <property type="match status" value="1"/>
</dbReference>
<protein>
    <submittedName>
        <fullName evidence="6">Aminotransferase class III-fold pyridoxal phosphate-dependent enzyme</fullName>
    </submittedName>
</protein>
<organism evidence="6 7">
    <name type="scientific">Kaustia mangrovi</name>
    <dbReference type="NCBI Taxonomy" id="2593653"/>
    <lineage>
        <taxon>Bacteria</taxon>
        <taxon>Pseudomonadati</taxon>
        <taxon>Pseudomonadota</taxon>
        <taxon>Alphaproteobacteria</taxon>
        <taxon>Hyphomicrobiales</taxon>
        <taxon>Parvibaculaceae</taxon>
        <taxon>Kaustia</taxon>
    </lineage>
</organism>
<sequence>MSPLSNLAVRDIETVIHPYTNLATHRETGPLILERGKGIRVWDTDGKEYIEGLAGLWCTSLGYGNEELVEAAAEQMRTLSYTHLFGSKSHDPAIELAEKLKEIVPCEASKVLFCSSGSEANDQQVKLTWYYNNARGRPEKKKIISRIKGYHGVTVASGSLTGLPPVHMDFDLPIKNILHTECPHHYRFAEDGETEAEFVARMARSLEEMIQREGPETVAAFIAEPIMGAGGVIIPPEGYYQAIQAVLEKYDVRFISDEVICGFGRTGSMFGAETFGMKPHSVSMAKAITSAYVPLGAVTVEEDLYQAMLDESRKIGTFGHGYTYTGHPVAAAVSLKVLEIYERDGIVERAATLSPVFEKRFEALAAHPLVGDVRARGMIGAIELVADKTTKAPFDPKAGIGGYCVARAQDHGLISRAVAGDSVALCPPLIIEESEVHEMFDRLEKALDDTEAHVAKEGLRAA</sequence>
<gene>
    <name evidence="6" type="ORF">HW532_04695</name>
</gene>
<evidence type="ECO:0000313" key="7">
    <source>
        <dbReference type="Proteomes" id="UP000593594"/>
    </source>
</evidence>
<dbReference type="Pfam" id="PF00202">
    <property type="entry name" value="Aminotran_3"/>
    <property type="match status" value="1"/>
</dbReference>
<dbReference type="GO" id="GO:0009102">
    <property type="term" value="P:biotin biosynthetic process"/>
    <property type="evidence" value="ECO:0007669"/>
    <property type="project" value="TreeGrafter"/>
</dbReference>
<dbReference type="InterPro" id="IPR015422">
    <property type="entry name" value="PyrdxlP-dep_Trfase_small"/>
</dbReference>
<dbReference type="SUPFAM" id="SSF53383">
    <property type="entry name" value="PLP-dependent transferases"/>
    <property type="match status" value="1"/>
</dbReference>
<dbReference type="PIRSF" id="PIRSF000521">
    <property type="entry name" value="Transaminase_4ab_Lys_Orn"/>
    <property type="match status" value="1"/>
</dbReference>
<evidence type="ECO:0000256" key="4">
    <source>
        <dbReference type="ARBA" id="ARBA00022898"/>
    </source>
</evidence>
<keyword evidence="4 5" id="KW-0663">Pyridoxal phosphate</keyword>
<dbReference type="KEGG" id="kmn:HW532_04695"/>
<evidence type="ECO:0000256" key="1">
    <source>
        <dbReference type="ARBA" id="ARBA00008954"/>
    </source>
</evidence>
<dbReference type="Proteomes" id="UP000593594">
    <property type="component" value="Chromosome"/>
</dbReference>
<evidence type="ECO:0000313" key="6">
    <source>
        <dbReference type="EMBL" id="QPC42067.1"/>
    </source>
</evidence>
<dbReference type="RefSeq" id="WP_213163297.1">
    <property type="nucleotide sequence ID" value="NZ_CP058214.1"/>
</dbReference>
<dbReference type="PANTHER" id="PTHR42684:SF3">
    <property type="entry name" value="ADENOSYLMETHIONINE-8-AMINO-7-OXONONANOATE AMINOTRANSFERASE"/>
    <property type="match status" value="1"/>
</dbReference>
<dbReference type="Gene3D" id="3.40.640.10">
    <property type="entry name" value="Type I PLP-dependent aspartate aminotransferase-like (Major domain)"/>
    <property type="match status" value="1"/>
</dbReference>
<dbReference type="AlphaFoldDB" id="A0A7S8C2E6"/>
<dbReference type="InterPro" id="IPR005814">
    <property type="entry name" value="Aminotrans_3"/>
</dbReference>
<dbReference type="EMBL" id="CP058214">
    <property type="protein sequence ID" value="QPC42067.1"/>
    <property type="molecule type" value="Genomic_DNA"/>
</dbReference>
<evidence type="ECO:0000256" key="3">
    <source>
        <dbReference type="ARBA" id="ARBA00022679"/>
    </source>
</evidence>
<dbReference type="InterPro" id="IPR015421">
    <property type="entry name" value="PyrdxlP-dep_Trfase_major"/>
</dbReference>
<name>A0A7S8C2E6_9HYPH</name>
<keyword evidence="3 6" id="KW-0808">Transferase</keyword>
<proteinExistence type="inferred from homology"/>
<evidence type="ECO:0000256" key="2">
    <source>
        <dbReference type="ARBA" id="ARBA00022576"/>
    </source>
</evidence>
<comment type="similarity">
    <text evidence="1 5">Belongs to the class-III pyridoxal-phosphate-dependent aminotransferase family.</text>
</comment>
<dbReference type="Gene3D" id="3.90.1150.10">
    <property type="entry name" value="Aspartate Aminotransferase, domain 1"/>
    <property type="match status" value="1"/>
</dbReference>
<evidence type="ECO:0000256" key="5">
    <source>
        <dbReference type="RuleBase" id="RU003560"/>
    </source>
</evidence>
<dbReference type="GO" id="GO:0004015">
    <property type="term" value="F:adenosylmethionine-8-amino-7-oxononanoate transaminase activity"/>
    <property type="evidence" value="ECO:0007669"/>
    <property type="project" value="TreeGrafter"/>
</dbReference>
<dbReference type="PANTHER" id="PTHR42684">
    <property type="entry name" value="ADENOSYLMETHIONINE-8-AMINO-7-OXONONANOATE AMINOTRANSFERASE"/>
    <property type="match status" value="1"/>
</dbReference>
<dbReference type="NCBIfam" id="NF004767">
    <property type="entry name" value="PRK06105.1"/>
    <property type="match status" value="1"/>
</dbReference>
<dbReference type="FunFam" id="3.40.640.10:FF:000014">
    <property type="entry name" value="Adenosylmethionine-8-amino-7-oxononanoate aminotransferase, probable"/>
    <property type="match status" value="1"/>
</dbReference>
<dbReference type="InterPro" id="IPR015424">
    <property type="entry name" value="PyrdxlP-dep_Trfase"/>
</dbReference>
<keyword evidence="7" id="KW-1185">Reference proteome</keyword>
<accession>A0A7S8C2E6</accession>
<reference evidence="6 7" key="1">
    <citation type="submission" date="2020-06" db="EMBL/GenBank/DDBJ databases">
        <title>Genome sequence of 2 isolates from Red Sea Mangroves.</title>
        <authorList>
            <person name="Sefrji F."/>
            <person name="Michoud G."/>
            <person name="Merlino G."/>
            <person name="Daffonchio D."/>
        </authorList>
    </citation>
    <scope>NUCLEOTIDE SEQUENCE [LARGE SCALE GENOMIC DNA]</scope>
    <source>
        <strain evidence="6 7">R1DC25</strain>
    </source>
</reference>
<dbReference type="CDD" id="cd00610">
    <property type="entry name" value="OAT_like"/>
    <property type="match status" value="1"/>
</dbReference>
<dbReference type="GO" id="GO:0030170">
    <property type="term" value="F:pyridoxal phosphate binding"/>
    <property type="evidence" value="ECO:0007669"/>
    <property type="project" value="InterPro"/>
</dbReference>
<dbReference type="GO" id="GO:0009448">
    <property type="term" value="P:gamma-aminobutyric acid metabolic process"/>
    <property type="evidence" value="ECO:0007669"/>
    <property type="project" value="TreeGrafter"/>
</dbReference>
<keyword evidence="2 6" id="KW-0032">Aminotransferase</keyword>